<protein>
    <submittedName>
        <fullName evidence="1">Uncharacterized protein</fullName>
    </submittedName>
</protein>
<sequence length="412" mass="47871">MEGVDDLGDILPSVGSDLLITSVESQGKEDAFMWATVCSILDTPRTNEQSTELPKAKRLRVYTNKSEVQQLEAEICELQAQLQEAKRAVESRTHSSRWERIAEQQRMEKFKAMQENRQLRTAVQERGEYIERFQKLIVKTPRWTALPGVAFDDKSHVLPEDPRLRIENIHRLADEHYSRYQNEFVKAGALDLGEDMCKGEPIHLSDQQLGFRSVNHVNLPAPFRLMAWASWKGMSNRTPAAQSLQEHDIEILELIDDHTLYHRYQNKRGGVVYHSNMIRKYYEDEQCAVIVWVPVLQDGLVPLQPIDMIDELCCWWLFTAHPDDSEISRMTVVSHWNISRLLQHQEVNVPSDQVLDALKKMFVSRKSLREVQPPSFLQPFIERSRRLRNPMRQGIEEAIRDYRHSMKSGVSS</sequence>
<proteinExistence type="predicted"/>
<reference evidence="1 2" key="1">
    <citation type="submission" date="2019-07" db="EMBL/GenBank/DDBJ databases">
        <title>Genomics analysis of Aphanomyces spp. identifies a new class of oomycete effector associated with host adaptation.</title>
        <authorList>
            <person name="Gaulin E."/>
        </authorList>
    </citation>
    <scope>NUCLEOTIDE SEQUENCE [LARGE SCALE GENOMIC DNA]</scope>
    <source>
        <strain evidence="1 2">ATCC 201684</strain>
    </source>
</reference>
<gene>
    <name evidence="1" type="ORF">Ae201684_007617</name>
</gene>
<name>A0A6G0X7Y6_9STRA</name>
<dbReference type="EMBL" id="VJMJ01000090">
    <property type="protein sequence ID" value="KAF0736029.1"/>
    <property type="molecule type" value="Genomic_DNA"/>
</dbReference>
<organism evidence="1 2">
    <name type="scientific">Aphanomyces euteiches</name>
    <dbReference type="NCBI Taxonomy" id="100861"/>
    <lineage>
        <taxon>Eukaryota</taxon>
        <taxon>Sar</taxon>
        <taxon>Stramenopiles</taxon>
        <taxon>Oomycota</taxon>
        <taxon>Saprolegniomycetes</taxon>
        <taxon>Saprolegniales</taxon>
        <taxon>Verrucalvaceae</taxon>
        <taxon>Aphanomyces</taxon>
    </lineage>
</organism>
<evidence type="ECO:0000313" key="1">
    <source>
        <dbReference type="EMBL" id="KAF0736029.1"/>
    </source>
</evidence>
<dbReference type="VEuPathDB" id="FungiDB:AeMF1_020109"/>
<accession>A0A6G0X7Y6</accession>
<dbReference type="Proteomes" id="UP000481153">
    <property type="component" value="Unassembled WGS sequence"/>
</dbReference>
<dbReference type="AlphaFoldDB" id="A0A6G0X7Y6"/>
<dbReference type="SUPFAM" id="SSF111469">
    <property type="entry name" value="Geminin coiled-coil domain"/>
    <property type="match status" value="1"/>
</dbReference>
<evidence type="ECO:0000313" key="2">
    <source>
        <dbReference type="Proteomes" id="UP000481153"/>
    </source>
</evidence>
<comment type="caution">
    <text evidence="1">The sequence shown here is derived from an EMBL/GenBank/DDBJ whole genome shotgun (WGS) entry which is preliminary data.</text>
</comment>
<keyword evidence="2" id="KW-1185">Reference proteome</keyword>